<protein>
    <submittedName>
        <fullName evidence="10">Aminopeptidase</fullName>
    </submittedName>
</protein>
<keyword evidence="7" id="KW-0479">Metal-binding</keyword>
<comment type="caution">
    <text evidence="10">The sequence shown here is derived from an EMBL/GenBank/DDBJ whole genome shotgun (WGS) entry which is preliminary data.</text>
</comment>
<evidence type="ECO:0000256" key="7">
    <source>
        <dbReference type="ARBA" id="ARBA00022723"/>
    </source>
</evidence>
<dbReference type="Proteomes" id="UP001589776">
    <property type="component" value="Unassembled WGS sequence"/>
</dbReference>
<reference evidence="10 11" key="1">
    <citation type="submission" date="2024-09" db="EMBL/GenBank/DDBJ databases">
        <authorList>
            <person name="Sun Q."/>
            <person name="Mori K."/>
        </authorList>
    </citation>
    <scope>NUCLEOTIDE SEQUENCE [LARGE SCALE GENOMIC DNA]</scope>
    <source>
        <strain evidence="10 11">CCM 7759</strain>
    </source>
</reference>
<evidence type="ECO:0000256" key="8">
    <source>
        <dbReference type="ARBA" id="ARBA00022801"/>
    </source>
</evidence>
<dbReference type="EMBL" id="JBHLWN010000060">
    <property type="protein sequence ID" value="MFC0213719.1"/>
    <property type="molecule type" value="Genomic_DNA"/>
</dbReference>
<evidence type="ECO:0000256" key="5">
    <source>
        <dbReference type="ARBA" id="ARBA00022438"/>
    </source>
</evidence>
<comment type="cofactor">
    <cofactor evidence="3">
        <name>Zn(2+)</name>
        <dbReference type="ChEBI" id="CHEBI:29105"/>
    </cofactor>
</comment>
<gene>
    <name evidence="10" type="ORF">ACFFK0_14840</name>
</gene>
<dbReference type="PRINTS" id="PR00919">
    <property type="entry name" value="THERMOPTASE"/>
</dbReference>
<comment type="similarity">
    <text evidence="4">Belongs to the peptidase M29 family.</text>
</comment>
<dbReference type="GO" id="GO:0004177">
    <property type="term" value="F:aminopeptidase activity"/>
    <property type="evidence" value="ECO:0007669"/>
    <property type="project" value="UniProtKB-KW"/>
</dbReference>
<proteinExistence type="inferred from homology"/>
<dbReference type="InterPro" id="IPR000787">
    <property type="entry name" value="Peptidase_M29"/>
</dbReference>
<keyword evidence="9" id="KW-0482">Metalloprotease</keyword>
<comment type="cofactor">
    <cofactor evidence="1">
        <name>Co(2+)</name>
        <dbReference type="ChEBI" id="CHEBI:48828"/>
    </cofactor>
</comment>
<dbReference type="RefSeq" id="WP_377471071.1">
    <property type="nucleotide sequence ID" value="NZ_JBHLWN010000060.1"/>
</dbReference>
<dbReference type="Gene3D" id="3.40.1830.10">
    <property type="entry name" value="Thermophilic metalloprotease (M29)"/>
    <property type="match status" value="1"/>
</dbReference>
<evidence type="ECO:0000256" key="1">
    <source>
        <dbReference type="ARBA" id="ARBA00001941"/>
    </source>
</evidence>
<keyword evidence="8" id="KW-0378">Hydrolase</keyword>
<keyword evidence="11" id="KW-1185">Reference proteome</keyword>
<dbReference type="InterPro" id="IPR035097">
    <property type="entry name" value="M29_N-terminal"/>
</dbReference>
<dbReference type="SUPFAM" id="SSF144052">
    <property type="entry name" value="Thermophilic metalloprotease-like"/>
    <property type="match status" value="1"/>
</dbReference>
<dbReference type="PANTHER" id="PTHR34448:SF3">
    <property type="entry name" value="AMINOPEPTIDASE AMPS"/>
    <property type="match status" value="1"/>
</dbReference>
<evidence type="ECO:0000313" key="11">
    <source>
        <dbReference type="Proteomes" id="UP001589776"/>
    </source>
</evidence>
<evidence type="ECO:0000256" key="9">
    <source>
        <dbReference type="ARBA" id="ARBA00023049"/>
    </source>
</evidence>
<keyword evidence="6" id="KW-0645">Protease</keyword>
<name>A0ABV6DM44_9BACL</name>
<evidence type="ECO:0000256" key="2">
    <source>
        <dbReference type="ARBA" id="ARBA00001946"/>
    </source>
</evidence>
<organism evidence="10 11">
    <name type="scientific">Paenibacillus chartarius</name>
    <dbReference type="NCBI Taxonomy" id="747481"/>
    <lineage>
        <taxon>Bacteria</taxon>
        <taxon>Bacillati</taxon>
        <taxon>Bacillota</taxon>
        <taxon>Bacilli</taxon>
        <taxon>Bacillales</taxon>
        <taxon>Paenibacillaceae</taxon>
        <taxon>Paenibacillus</taxon>
    </lineage>
</organism>
<comment type="cofactor">
    <cofactor evidence="2">
        <name>Mg(2+)</name>
        <dbReference type="ChEBI" id="CHEBI:18420"/>
    </cofactor>
</comment>
<evidence type="ECO:0000256" key="6">
    <source>
        <dbReference type="ARBA" id="ARBA00022670"/>
    </source>
</evidence>
<keyword evidence="5 10" id="KW-0031">Aminopeptidase</keyword>
<evidence type="ECO:0000256" key="4">
    <source>
        <dbReference type="ARBA" id="ARBA00008236"/>
    </source>
</evidence>
<accession>A0ABV6DM44</accession>
<dbReference type="PANTHER" id="PTHR34448">
    <property type="entry name" value="AMINOPEPTIDASE"/>
    <property type="match status" value="1"/>
</dbReference>
<sequence length="408" mass="45282">MSMTESLEKYAETLLRIGLNVQPGQKLVIDAPLSAANFVRIVTRLAYDIGASQVHHEWWDDELALIRYRHAPESSLGYYPEWRANGLAEYAENNAAFLFVQSPNPDLLKDVPADLIAKETRGRAAIRKRFLDYTRLHQVSWLIAAVPSPAWAARLFPGLPAEQGVAKLWDVVFKATRIDRDDPVGEWRKHLDTLHAKTSKLNAMRIRKLHYRAPGTDLYIELPEKHIWLGGAKPNKSGTPFVANMPTEEVFTMPAKHGVNGIVRSTKPLNHGGSLIEDFSFTFKDGRIVDYRAGKGEDKLQTILDTDEGASYLGEVALVPYRSPISLMDIVFYNTLFDENASCHLAIGNAYPSTLEGGVGLSPDQLKASGANVSMTHVDFMIGSAELDIDAELPDGSTVPLFRQGNWA</sequence>
<dbReference type="InterPro" id="IPR052170">
    <property type="entry name" value="M29_Exopeptidase"/>
</dbReference>
<evidence type="ECO:0000256" key="3">
    <source>
        <dbReference type="ARBA" id="ARBA00001947"/>
    </source>
</evidence>
<dbReference type="Pfam" id="PF02073">
    <property type="entry name" value="Peptidase_M29"/>
    <property type="match status" value="1"/>
</dbReference>
<evidence type="ECO:0000313" key="10">
    <source>
        <dbReference type="EMBL" id="MFC0213719.1"/>
    </source>
</evidence>